<sequence length="232" mass="26184">MTRPTQQMPQSLSMVQQIAIMDKEDALLGMEMGRLEIEPLKLNKIRSNENPFTSPLLKRSYLEVPLTFVPNESRCSCSSKKKLKSGILKKKHNKILKEPLLNILKKCSNAVKLENIDNCEESTSRSLSDIEGCDPLSLCTLVDNCNQLRISSSDNKLNLVANEYGGRRWWKHDVSSAQESKEPKQQSSRSGSCSQQALNPPCDVTIDELASYFETLVHIPKKMSSMAEMMYI</sequence>
<evidence type="ECO:0000256" key="4">
    <source>
        <dbReference type="ARBA" id="ARBA00031405"/>
    </source>
</evidence>
<dbReference type="PANTHER" id="PTHR31383">
    <property type="entry name" value="OXIDATIVE STRESS-RESPONSE SERINE-RICH PROTEIN 1"/>
    <property type="match status" value="1"/>
</dbReference>
<evidence type="ECO:0000256" key="2">
    <source>
        <dbReference type="ARBA" id="ARBA00022553"/>
    </source>
</evidence>
<feature type="compositionally biased region" description="Low complexity" evidence="5">
    <location>
        <begin position="185"/>
        <end position="196"/>
    </location>
</feature>
<evidence type="ECO:0000256" key="1">
    <source>
        <dbReference type="ARBA" id="ARBA00015005"/>
    </source>
</evidence>
<keyword evidence="2" id="KW-0597">Phosphoprotein</keyword>
<gene>
    <name evidence="6" type="ORF">SFRICE_017350</name>
</gene>
<protein>
    <recommendedName>
        <fullName evidence="1">Oxidative stress-responsive serine-rich protein 1</fullName>
    </recommendedName>
    <alternativeName>
        <fullName evidence="4">Oxidative stress-responsive protein 1</fullName>
    </alternativeName>
    <alternativeName>
        <fullName evidence="3">Peroxide-inducible transcript 1 protein</fullName>
    </alternativeName>
</protein>
<name>A0A2H1VX89_SPOFR</name>
<reference evidence="6" key="1">
    <citation type="submission" date="2016-07" db="EMBL/GenBank/DDBJ databases">
        <authorList>
            <person name="Bretaudeau A."/>
        </authorList>
    </citation>
    <scope>NUCLEOTIDE SEQUENCE</scope>
    <source>
        <strain evidence="6">Rice</strain>
        <tissue evidence="6">Whole body</tissue>
    </source>
</reference>
<evidence type="ECO:0000313" key="6">
    <source>
        <dbReference type="EMBL" id="SOQ45450.1"/>
    </source>
</evidence>
<dbReference type="PANTHER" id="PTHR31383:SF2">
    <property type="entry name" value="OXIDATIVE STRESS-RESPONSIVE SERINE-RICH PROTEIN 1"/>
    <property type="match status" value="1"/>
</dbReference>
<feature type="compositionally biased region" description="Basic and acidic residues" evidence="5">
    <location>
        <begin position="174"/>
        <end position="184"/>
    </location>
</feature>
<dbReference type="EMBL" id="ODYU01005003">
    <property type="protein sequence ID" value="SOQ45450.1"/>
    <property type="molecule type" value="Genomic_DNA"/>
</dbReference>
<dbReference type="GO" id="GO:0070301">
    <property type="term" value="P:cellular response to hydrogen peroxide"/>
    <property type="evidence" value="ECO:0007669"/>
    <property type="project" value="TreeGrafter"/>
</dbReference>
<dbReference type="InterPro" id="IPR008494">
    <property type="entry name" value="DUF776"/>
</dbReference>
<organism evidence="6">
    <name type="scientific">Spodoptera frugiperda</name>
    <name type="common">Fall armyworm</name>
    <dbReference type="NCBI Taxonomy" id="7108"/>
    <lineage>
        <taxon>Eukaryota</taxon>
        <taxon>Metazoa</taxon>
        <taxon>Ecdysozoa</taxon>
        <taxon>Arthropoda</taxon>
        <taxon>Hexapoda</taxon>
        <taxon>Insecta</taxon>
        <taxon>Pterygota</taxon>
        <taxon>Neoptera</taxon>
        <taxon>Endopterygota</taxon>
        <taxon>Lepidoptera</taxon>
        <taxon>Glossata</taxon>
        <taxon>Ditrysia</taxon>
        <taxon>Noctuoidea</taxon>
        <taxon>Noctuidae</taxon>
        <taxon>Amphipyrinae</taxon>
        <taxon>Spodoptera</taxon>
    </lineage>
</organism>
<evidence type="ECO:0000256" key="3">
    <source>
        <dbReference type="ARBA" id="ARBA00029721"/>
    </source>
</evidence>
<evidence type="ECO:0000256" key="5">
    <source>
        <dbReference type="SAM" id="MobiDB-lite"/>
    </source>
</evidence>
<dbReference type="AlphaFoldDB" id="A0A2H1VX89"/>
<proteinExistence type="predicted"/>
<feature type="region of interest" description="Disordered" evidence="5">
    <location>
        <begin position="174"/>
        <end position="197"/>
    </location>
</feature>
<accession>A0A2H1VX89</accession>